<dbReference type="CDD" id="cd05233">
    <property type="entry name" value="SDR_c"/>
    <property type="match status" value="1"/>
</dbReference>
<evidence type="ECO:0000313" key="3">
    <source>
        <dbReference type="EMBL" id="WUR14767.1"/>
    </source>
</evidence>
<dbReference type="Pfam" id="PF13561">
    <property type="entry name" value="adh_short_C2"/>
    <property type="match status" value="1"/>
</dbReference>
<proteinExistence type="inferred from homology"/>
<dbReference type="InterPro" id="IPR002347">
    <property type="entry name" value="SDR_fam"/>
</dbReference>
<dbReference type="PANTHER" id="PTHR43639">
    <property type="entry name" value="OXIDOREDUCTASE, SHORT-CHAIN DEHYDROGENASE/REDUCTASE FAMILY (AFU_ORTHOLOGUE AFUA_5G02870)"/>
    <property type="match status" value="1"/>
</dbReference>
<dbReference type="Proteomes" id="UP000321323">
    <property type="component" value="Chromosome"/>
</dbReference>
<dbReference type="InterPro" id="IPR036291">
    <property type="entry name" value="NAD(P)-bd_dom_sf"/>
</dbReference>
<evidence type="ECO:0000313" key="4">
    <source>
        <dbReference type="Proteomes" id="UP000321323"/>
    </source>
</evidence>
<dbReference type="SUPFAM" id="SSF51735">
    <property type="entry name" value="NAD(P)-binding Rossmann-fold domains"/>
    <property type="match status" value="1"/>
</dbReference>
<dbReference type="PRINTS" id="PR00080">
    <property type="entry name" value="SDRFAMILY"/>
</dbReference>
<dbReference type="GO" id="GO:0016491">
    <property type="term" value="F:oxidoreductase activity"/>
    <property type="evidence" value="ECO:0007669"/>
    <property type="project" value="UniProtKB-KW"/>
</dbReference>
<comment type="similarity">
    <text evidence="1">Belongs to the short-chain dehydrogenases/reductases (SDR) family.</text>
</comment>
<dbReference type="EMBL" id="CP136508">
    <property type="protein sequence ID" value="WUR14767.1"/>
    <property type="molecule type" value="Genomic_DNA"/>
</dbReference>
<evidence type="ECO:0000256" key="2">
    <source>
        <dbReference type="ARBA" id="ARBA00023002"/>
    </source>
</evidence>
<dbReference type="PRINTS" id="PR00081">
    <property type="entry name" value="GDHRDH"/>
</dbReference>
<accession>A0ABZ1UQE6</accession>
<organism evidence="3 4">
    <name type="scientific">[Empedobacter] haloabium</name>
    <dbReference type="NCBI Taxonomy" id="592317"/>
    <lineage>
        <taxon>Bacteria</taxon>
        <taxon>Pseudomonadati</taxon>
        <taxon>Pseudomonadota</taxon>
        <taxon>Betaproteobacteria</taxon>
        <taxon>Burkholderiales</taxon>
        <taxon>Oxalobacteraceae</taxon>
        <taxon>Telluria group</taxon>
        <taxon>Telluria group incertae sedis</taxon>
    </lineage>
</organism>
<keyword evidence="4" id="KW-1185">Reference proteome</keyword>
<keyword evidence="2 3" id="KW-0560">Oxidoreductase</keyword>
<dbReference type="Gene3D" id="3.40.50.720">
    <property type="entry name" value="NAD(P)-binding Rossmann-like Domain"/>
    <property type="match status" value="1"/>
</dbReference>
<reference evidence="3 4" key="1">
    <citation type="journal article" date="2019" name="Int. J. Syst. Evol. Microbiol.">
        <title>The Draft Whole-Genome Sequence of the Antibiotic Producer Empedobacter haloabium ATCC 31962 Provides Indications for Its Taxonomic Reclassification.</title>
        <authorList>
            <person name="Miess H."/>
            <person name="Arlt P."/>
            <person name="Apel A.K."/>
            <person name="Weber T."/>
            <person name="Nieselt K."/>
            <person name="Hanssen F."/>
            <person name="Czemmel S."/>
            <person name="Nahnsen S."/>
            <person name="Gross H."/>
        </authorList>
    </citation>
    <scope>NUCLEOTIDE SEQUENCE [LARGE SCALE GENOMIC DNA]</scope>
    <source>
        <strain evidence="3 4">ATCC 31962</strain>
    </source>
</reference>
<evidence type="ECO:0000256" key="1">
    <source>
        <dbReference type="ARBA" id="ARBA00006484"/>
    </source>
</evidence>
<dbReference type="PANTHER" id="PTHR43639:SF1">
    <property type="entry name" value="SHORT-CHAIN DEHYDROGENASE_REDUCTASE FAMILY PROTEIN"/>
    <property type="match status" value="1"/>
</dbReference>
<dbReference type="EC" id="1.1.-.-" evidence="3"/>
<sequence>MTVATTSRAPLVYATYPNLAGKRVVVTGGGTGIGAAIVDAFARQGAQVVFLDIAEEASHALAAQVATGAGVAHPPRFLRCDLTDLDAVAATFAQIEREVGAVEILINNAANDNRHQVHEVTPQYWNDSLAVNLRHQFFCAQAVAPGMKAAGGGVILNFGSISWHLALDSLSLYMTAKAAIEGLTRGLARDLGNDGIRVNTIIPGSVKTPRQMALWHSPEDEANILAAQCLHERVEPEDVAALTLFLASDNAGRCSGRDYFVDAGWYGA</sequence>
<protein>
    <submittedName>
        <fullName evidence="3">SDR family oxidoreductase</fullName>
        <ecNumber evidence="3">1.1.-.-</ecNumber>
    </submittedName>
</protein>
<name>A0ABZ1UQE6_9BURK</name>
<gene>
    <name evidence="3" type="ORF">E7V67_006560</name>
</gene>